<dbReference type="AlphaFoldDB" id="A0A8I1EIH4"/>
<dbReference type="RefSeq" id="WP_198747754.1">
    <property type="nucleotide sequence ID" value="NZ_JAEHTE010000023.1"/>
</dbReference>
<dbReference type="EMBL" id="JAEHTE010000023">
    <property type="protein sequence ID" value="MBI6885827.1"/>
    <property type="molecule type" value="Genomic_DNA"/>
</dbReference>
<comment type="caution">
    <text evidence="1">The sequence shown here is derived from an EMBL/GenBank/DDBJ whole genome shotgun (WGS) entry which is preliminary data.</text>
</comment>
<organism evidence="1 2">
    <name type="scientific">Pseudomonas putida</name>
    <name type="common">Arthrobacter siderocapsulatus</name>
    <dbReference type="NCBI Taxonomy" id="303"/>
    <lineage>
        <taxon>Bacteria</taxon>
        <taxon>Pseudomonadati</taxon>
        <taxon>Pseudomonadota</taxon>
        <taxon>Gammaproteobacteria</taxon>
        <taxon>Pseudomonadales</taxon>
        <taxon>Pseudomonadaceae</taxon>
        <taxon>Pseudomonas</taxon>
    </lineage>
</organism>
<evidence type="ECO:0000313" key="1">
    <source>
        <dbReference type="EMBL" id="MBI6885827.1"/>
    </source>
</evidence>
<gene>
    <name evidence="1" type="ORF">JEU22_18120</name>
</gene>
<evidence type="ECO:0000313" key="2">
    <source>
        <dbReference type="Proteomes" id="UP000637061"/>
    </source>
</evidence>
<dbReference type="Proteomes" id="UP000637061">
    <property type="component" value="Unassembled WGS sequence"/>
</dbReference>
<accession>A0A8I1EIH4</accession>
<proteinExistence type="predicted"/>
<protein>
    <submittedName>
        <fullName evidence="1">Uncharacterized protein</fullName>
    </submittedName>
</protein>
<name>A0A8I1EIH4_PSEPU</name>
<reference evidence="1" key="1">
    <citation type="submission" date="2020-12" db="EMBL/GenBank/DDBJ databases">
        <title>Enhanced detection system for hospital associated transmission using whole genome sequencing surveillance.</title>
        <authorList>
            <person name="Harrison L.H."/>
            <person name="Van Tyne D."/>
            <person name="Marsh J.W."/>
            <person name="Griffith M.P."/>
            <person name="Snyder D.J."/>
            <person name="Cooper V.S."/>
            <person name="Mustapha M."/>
        </authorList>
    </citation>
    <scope>NUCLEOTIDE SEQUENCE</scope>
    <source>
        <strain evidence="1">PSB00042</strain>
    </source>
</reference>
<sequence>MSNTVLKAIWPGQTTNSLMELVDSSACAPAAWAAMRGKYLFRREWASDKEHLKAIWAIGVLPRHHRAVLAMTSDHAMVLQKDYKQAAADIRAWLWDFGNPAGHWKAIASVFDSAPDCPALGFHLTSTFQDPWALDSIDWSRPWSVYDVLDKNYPNDTGHKPLRG</sequence>